<evidence type="ECO:0000313" key="2">
    <source>
        <dbReference type="EMBL" id="KAK8074536.1"/>
    </source>
</evidence>
<dbReference type="GeneID" id="92046574"/>
<evidence type="ECO:0000256" key="1">
    <source>
        <dbReference type="SAM" id="MobiDB-lite"/>
    </source>
</evidence>
<gene>
    <name evidence="2" type="ORF">PG997_009199</name>
</gene>
<organism evidence="2 3">
    <name type="scientific">Apiospora hydei</name>
    <dbReference type="NCBI Taxonomy" id="1337664"/>
    <lineage>
        <taxon>Eukaryota</taxon>
        <taxon>Fungi</taxon>
        <taxon>Dikarya</taxon>
        <taxon>Ascomycota</taxon>
        <taxon>Pezizomycotina</taxon>
        <taxon>Sordariomycetes</taxon>
        <taxon>Xylariomycetidae</taxon>
        <taxon>Amphisphaeriales</taxon>
        <taxon>Apiosporaceae</taxon>
        <taxon>Apiospora</taxon>
    </lineage>
</organism>
<protein>
    <submittedName>
        <fullName evidence="2">Uncharacterized protein</fullName>
    </submittedName>
</protein>
<evidence type="ECO:0000313" key="3">
    <source>
        <dbReference type="Proteomes" id="UP001433268"/>
    </source>
</evidence>
<keyword evidence="3" id="KW-1185">Reference proteome</keyword>
<name>A0ABR1VTE1_9PEZI</name>
<dbReference type="Proteomes" id="UP001433268">
    <property type="component" value="Unassembled WGS sequence"/>
</dbReference>
<reference evidence="2 3" key="1">
    <citation type="submission" date="2023-01" db="EMBL/GenBank/DDBJ databases">
        <title>Analysis of 21 Apiospora genomes using comparative genomics revels a genus with tremendous synthesis potential of carbohydrate active enzymes and secondary metabolites.</title>
        <authorList>
            <person name="Sorensen T."/>
        </authorList>
    </citation>
    <scope>NUCLEOTIDE SEQUENCE [LARGE SCALE GENOMIC DNA]</scope>
    <source>
        <strain evidence="2 3">CBS 114990</strain>
    </source>
</reference>
<sequence length="245" mass="25101">MVVADLALTPISTPFPLHDPSGVLVVLTTNTAVSATGTRDDGVASEACSDEALPPAPAGATTRSAPPRSCGARLARTRRPTASTSLLPRTTAVNDVIGPALRDDRRHCHAVQHRLHARLVRERELEAEGQHVALRRGGQPQDDGAAQLKVPPLRAPVVAAVHEVHGERAARPGGPGPGVGLGDVVVRQQGLEGADLPGAEAALEAAVLDHDGGLGRGAGRRARGGGGGTRVTWNSGGTAWASWAT</sequence>
<dbReference type="EMBL" id="JAQQWN010000007">
    <property type="protein sequence ID" value="KAK8074536.1"/>
    <property type="molecule type" value="Genomic_DNA"/>
</dbReference>
<proteinExistence type="predicted"/>
<accession>A0ABR1VTE1</accession>
<dbReference type="RefSeq" id="XP_066665476.1">
    <property type="nucleotide sequence ID" value="XM_066813514.1"/>
</dbReference>
<feature type="region of interest" description="Disordered" evidence="1">
    <location>
        <begin position="48"/>
        <end position="70"/>
    </location>
</feature>
<comment type="caution">
    <text evidence="2">The sequence shown here is derived from an EMBL/GenBank/DDBJ whole genome shotgun (WGS) entry which is preliminary data.</text>
</comment>
<feature type="region of interest" description="Disordered" evidence="1">
    <location>
        <begin position="218"/>
        <end position="245"/>
    </location>
</feature>